<feature type="transmembrane region" description="Helical" evidence="1">
    <location>
        <begin position="12"/>
        <end position="29"/>
    </location>
</feature>
<keyword evidence="1" id="KW-1133">Transmembrane helix</keyword>
<keyword evidence="1" id="KW-0472">Membrane</keyword>
<keyword evidence="1" id="KW-0812">Transmembrane</keyword>
<dbReference type="AlphaFoldDB" id="A0A6N4TG70"/>
<proteinExistence type="predicted"/>
<keyword evidence="4" id="KW-1185">Reference proteome</keyword>
<reference evidence="4" key="1">
    <citation type="submission" date="2019-05" db="EMBL/GenBank/DDBJ databases">
        <title>Complete genome sequencing of Absiella argi strain JCM 30884.</title>
        <authorList>
            <person name="Sakamoto M."/>
            <person name="Murakami T."/>
            <person name="Mori H."/>
        </authorList>
    </citation>
    <scope>NUCLEOTIDE SEQUENCE [LARGE SCALE GENOMIC DNA]</scope>
    <source>
        <strain evidence="4">JCM 30884</strain>
    </source>
</reference>
<dbReference type="KEGG" id="aarg:Aargi30884_03380"/>
<evidence type="ECO:0000256" key="1">
    <source>
        <dbReference type="SAM" id="Phobius"/>
    </source>
</evidence>
<organism evidence="3 4">
    <name type="scientific">Amedibacterium intestinale</name>
    <dbReference type="NCBI Taxonomy" id="2583452"/>
    <lineage>
        <taxon>Bacteria</taxon>
        <taxon>Bacillati</taxon>
        <taxon>Bacillota</taxon>
        <taxon>Erysipelotrichia</taxon>
        <taxon>Erysipelotrichales</taxon>
        <taxon>Erysipelotrichaceae</taxon>
        <taxon>Amedibacterium</taxon>
    </lineage>
</organism>
<sequence length="72" mass="8374">MVYDVAYFLKDFIYIVCPIILSLLLILQISTNCGDHAYIDLIVKITIFILFSIMAAIVFIFAFWIVLIIIWI</sequence>
<evidence type="ECO:0000313" key="3">
    <source>
        <dbReference type="EMBL" id="BBK21435.1"/>
    </source>
</evidence>
<accession>A0A6N4TG70</accession>
<dbReference type="Proteomes" id="UP000464754">
    <property type="component" value="Chromosome"/>
</dbReference>
<feature type="transmembrane region" description="Helical" evidence="1">
    <location>
        <begin position="41"/>
        <end position="71"/>
    </location>
</feature>
<protein>
    <submittedName>
        <fullName evidence="3">Uncharacterized protein</fullName>
    </submittedName>
</protein>
<reference evidence="3" key="2">
    <citation type="journal article" date="2020" name="Int. J. Syst. Evol. Microbiol.">
        <title>Amedibacterium intestinale gen. nov., sp. nov., isolated from human faeces, and reclassification of Eubacterium dolichum Moore et al. 1976 (Approved Lists 1980) as Amedibacillus dolichus gen. nov., comb. nov.</title>
        <authorList>
            <person name="Ikeyama N."/>
            <person name="Toyoda A."/>
            <person name="Morohoshi S."/>
            <person name="Kunihiro T."/>
            <person name="Murakami T."/>
            <person name="Mori H."/>
            <person name="Iino T."/>
            <person name="Ohkuma M."/>
            <person name="Sakamoto M."/>
        </authorList>
    </citation>
    <scope>NUCLEOTIDE SEQUENCE</scope>
    <source>
        <strain evidence="3">JCM 30884</strain>
    </source>
</reference>
<evidence type="ECO:0000313" key="2">
    <source>
        <dbReference type="EMBL" id="BBK21260.1"/>
    </source>
</evidence>
<dbReference type="EMBL" id="AP019695">
    <property type="protein sequence ID" value="BBK21435.1"/>
    <property type="molecule type" value="Genomic_DNA"/>
</dbReference>
<dbReference type="KEGG" id="aarg:Aargi30884_01630"/>
<name>A0A6N4TG70_9FIRM</name>
<dbReference type="EMBL" id="AP019695">
    <property type="protein sequence ID" value="BBK21260.1"/>
    <property type="molecule type" value="Genomic_DNA"/>
</dbReference>
<evidence type="ECO:0000313" key="4">
    <source>
        <dbReference type="Proteomes" id="UP000464754"/>
    </source>
</evidence>
<gene>
    <name evidence="2" type="ORF">Aargi30884_01630</name>
    <name evidence="3" type="ORF">Aargi30884_03380</name>
</gene>